<reference evidence="1 2" key="1">
    <citation type="submission" date="2016-11" db="EMBL/GenBank/DDBJ databases">
        <authorList>
            <person name="Jaros S."/>
            <person name="Januszkiewicz K."/>
            <person name="Wedrychowicz H."/>
        </authorList>
    </citation>
    <scope>NUCLEOTIDE SEQUENCE [LARGE SCALE GENOMIC DNA]</scope>
    <source>
        <strain evidence="1 2">DSM 2631</strain>
    </source>
</reference>
<evidence type="ECO:0000313" key="2">
    <source>
        <dbReference type="Proteomes" id="UP000184035"/>
    </source>
</evidence>
<gene>
    <name evidence="1" type="ORF">SAMN05443638_1281</name>
</gene>
<name>A0A1M4YHL6_9CLOT</name>
<protein>
    <submittedName>
        <fullName evidence="1">Uncharacterized protein</fullName>
    </submittedName>
</protein>
<evidence type="ECO:0000313" key="1">
    <source>
        <dbReference type="EMBL" id="SHF05220.1"/>
    </source>
</evidence>
<accession>A0A1M4YHL6</accession>
<dbReference type="AlphaFoldDB" id="A0A1M4YHL6"/>
<dbReference type="RefSeq" id="WP_143762339.1">
    <property type="nucleotide sequence ID" value="NZ_FQVM01000028.1"/>
</dbReference>
<dbReference type="EMBL" id="FQVM01000028">
    <property type="protein sequence ID" value="SHF05220.1"/>
    <property type="molecule type" value="Genomic_DNA"/>
</dbReference>
<dbReference type="Proteomes" id="UP000184035">
    <property type="component" value="Unassembled WGS sequence"/>
</dbReference>
<dbReference type="STRING" id="1533.SAMN05443638_1281"/>
<keyword evidence="2" id="KW-1185">Reference proteome</keyword>
<sequence length="179" mass="21902">MIEENFKKQIFNDINKNKILNFFGVPIKYIVENQYIFVKFYPIVKTLNLENLIDVKLKEDFGEIKDLLVNYDILKINRKYYLILYVIKENNKINNILKKFNLVKIIPKQIEIAEKFKINIKNKNFFVMKKEKNKICFYGFIKRKFIKYDEVNNSKEEILKIFYLYKSLLNEFYIHKKLI</sequence>
<feature type="non-terminal residue" evidence="1">
    <location>
        <position position="179"/>
    </location>
</feature>
<proteinExistence type="predicted"/>
<organism evidence="1 2">
    <name type="scientific">Clostridium fallax</name>
    <dbReference type="NCBI Taxonomy" id="1533"/>
    <lineage>
        <taxon>Bacteria</taxon>
        <taxon>Bacillati</taxon>
        <taxon>Bacillota</taxon>
        <taxon>Clostridia</taxon>
        <taxon>Eubacteriales</taxon>
        <taxon>Clostridiaceae</taxon>
        <taxon>Clostridium</taxon>
    </lineage>
</organism>